<dbReference type="Gene3D" id="3.30.530.20">
    <property type="match status" value="1"/>
</dbReference>
<dbReference type="Gene3D" id="1.10.10.10">
    <property type="entry name" value="Winged helix-like DNA-binding domain superfamily/Winged helix DNA-binding domain"/>
    <property type="match status" value="1"/>
</dbReference>
<gene>
    <name evidence="3" type="ORF">C8N43_1124</name>
</gene>
<feature type="domain" description="HTH arsR-type" evidence="2">
    <location>
        <begin position="1"/>
        <end position="88"/>
    </location>
</feature>
<dbReference type="GO" id="GO:0003700">
    <property type="term" value="F:DNA-binding transcription factor activity"/>
    <property type="evidence" value="ECO:0007669"/>
    <property type="project" value="InterPro"/>
</dbReference>
<dbReference type="InterPro" id="IPR036388">
    <property type="entry name" value="WH-like_DNA-bd_sf"/>
</dbReference>
<comment type="similarity">
    <text evidence="1">Belongs to the AHA1 family.</text>
</comment>
<dbReference type="PRINTS" id="PR00778">
    <property type="entry name" value="HTHARSR"/>
</dbReference>
<dbReference type="PANTHER" id="PTHR38600">
    <property type="entry name" value="TRANSCRIPTIONAL REGULATORY PROTEIN"/>
    <property type="match status" value="1"/>
</dbReference>
<evidence type="ECO:0000256" key="1">
    <source>
        <dbReference type="ARBA" id="ARBA00006817"/>
    </source>
</evidence>
<dbReference type="CDD" id="cd00090">
    <property type="entry name" value="HTH_ARSR"/>
    <property type="match status" value="1"/>
</dbReference>
<dbReference type="SMART" id="SM00418">
    <property type="entry name" value="HTH_ARSR"/>
    <property type="match status" value="1"/>
</dbReference>
<dbReference type="PROSITE" id="PS50987">
    <property type="entry name" value="HTH_ARSR_2"/>
    <property type="match status" value="1"/>
</dbReference>
<dbReference type="Proteomes" id="UP000243978">
    <property type="component" value="Unassembled WGS sequence"/>
</dbReference>
<dbReference type="RefSeq" id="WP_107844663.1">
    <property type="nucleotide sequence ID" value="NZ_QBKS01000001.1"/>
</dbReference>
<dbReference type="SUPFAM" id="SSF46785">
    <property type="entry name" value="Winged helix' DNA-binding domain"/>
    <property type="match status" value="1"/>
</dbReference>
<dbReference type="Pfam" id="PF12840">
    <property type="entry name" value="HTH_20"/>
    <property type="match status" value="1"/>
</dbReference>
<reference evidence="3 4" key="1">
    <citation type="submission" date="2018-04" db="EMBL/GenBank/DDBJ databases">
        <title>Genomic Encyclopedia of Archaeal and Bacterial Type Strains, Phase II (KMG-II): from individual species to whole genera.</title>
        <authorList>
            <person name="Goeker M."/>
        </authorList>
    </citation>
    <scope>NUCLEOTIDE SEQUENCE [LARGE SCALE GENOMIC DNA]</scope>
    <source>
        <strain evidence="3 4">DSM 100977</strain>
    </source>
</reference>
<protein>
    <submittedName>
        <fullName evidence="3">ArsR family transcriptional regulator</fullName>
    </submittedName>
</protein>
<evidence type="ECO:0000259" key="2">
    <source>
        <dbReference type="PROSITE" id="PS50987"/>
    </source>
</evidence>
<dbReference type="Pfam" id="PF08327">
    <property type="entry name" value="AHSA1"/>
    <property type="match status" value="1"/>
</dbReference>
<accession>A0A2T6BK84</accession>
<dbReference type="PANTHER" id="PTHR38600:SF1">
    <property type="entry name" value="TRANSCRIPTIONAL REGULATORY PROTEIN"/>
    <property type="match status" value="1"/>
</dbReference>
<dbReference type="InterPro" id="IPR036390">
    <property type="entry name" value="WH_DNA-bd_sf"/>
</dbReference>
<dbReference type="OrthoDB" id="9815653at2"/>
<dbReference type="InterPro" id="IPR001845">
    <property type="entry name" value="HTH_ArsR_DNA-bd_dom"/>
</dbReference>
<dbReference type="InterPro" id="IPR011991">
    <property type="entry name" value="ArsR-like_HTH"/>
</dbReference>
<dbReference type="EMBL" id="QBKS01000001">
    <property type="protein sequence ID" value="PTX56465.1"/>
    <property type="molecule type" value="Genomic_DNA"/>
</dbReference>
<evidence type="ECO:0000313" key="3">
    <source>
        <dbReference type="EMBL" id="PTX56465.1"/>
    </source>
</evidence>
<dbReference type="SUPFAM" id="SSF55961">
    <property type="entry name" value="Bet v1-like"/>
    <property type="match status" value="1"/>
</dbReference>
<name>A0A2T6BK84_9RHOB</name>
<evidence type="ECO:0000313" key="4">
    <source>
        <dbReference type="Proteomes" id="UP000243978"/>
    </source>
</evidence>
<dbReference type="InterPro" id="IPR013538">
    <property type="entry name" value="ASHA1/2-like_C"/>
</dbReference>
<keyword evidence="4" id="KW-1185">Reference proteome</keyword>
<organism evidence="3 4">
    <name type="scientific">Litoreibacter ponti</name>
    <dbReference type="NCBI Taxonomy" id="1510457"/>
    <lineage>
        <taxon>Bacteria</taxon>
        <taxon>Pseudomonadati</taxon>
        <taxon>Pseudomonadota</taxon>
        <taxon>Alphaproteobacteria</taxon>
        <taxon>Rhodobacterales</taxon>
        <taxon>Roseobacteraceae</taxon>
        <taxon>Litoreibacter</taxon>
    </lineage>
</organism>
<proteinExistence type="inferred from homology"/>
<dbReference type="AlphaFoldDB" id="A0A2T6BK84"/>
<comment type="caution">
    <text evidence="3">The sequence shown here is derived from an EMBL/GenBank/DDBJ whole genome shotgun (WGS) entry which is preliminary data.</text>
</comment>
<dbReference type="InterPro" id="IPR023393">
    <property type="entry name" value="START-like_dom_sf"/>
</dbReference>
<sequence length="263" mass="29009">MDMIFKALGDPARRLILDSLRAKDGQTLSELEPQLEMTRFGVMKHLGVLEQAGLIVTRKQGRFKHHHLNALPLQEAIDRWIEPLLAKPAARAMIDLKTKLEGGTAMPETDTETPDFVMETFINCGQDALWAALTEGEQVPLYHFPGFVGRGTLSEAGDTLDMVAPDDNLILRHKLVKATPKTRLDVTFEPHWVEPNMEASRCSFLITPGAGADGIPCKLRLEHFSIPAGQEGVAEGWARVLSGLKSYLETGKQTNFAQAEVDA</sequence>